<sequence length="272" mass="29179">MDTVTGGVGLRTGPGPMEPVMGSHPLRYRHWAPQWPTRPTLVLIHGLFGDMESWPSLLPEALRLGFGVLCIELPSHGESPFEATGFDQAAARVAETLAQAANGPLVLVGHSMGAAIAARVARRVDAAQLRSLLLISPAGCGPDINQSFVDGMLAAADNRELEHEIGKLTVVPFGLDEAYLNAYRSRLAGQRAALARFCATVSVKGVQQVDIVPDLDALACPITLVHGREDRIIPWQHALNVPPQVALHLPQRVGHIPYEEAPGLVHGIIDRL</sequence>
<comment type="caution">
    <text evidence="2">The sequence shown here is derived from an EMBL/GenBank/DDBJ whole genome shotgun (WGS) entry which is preliminary data.</text>
</comment>
<gene>
    <name evidence="2" type="ORF">H0A72_19300</name>
</gene>
<feature type="domain" description="AB hydrolase-1" evidence="1">
    <location>
        <begin position="41"/>
        <end position="264"/>
    </location>
</feature>
<dbReference type="Pfam" id="PF12697">
    <property type="entry name" value="Abhydrolase_6"/>
    <property type="match status" value="1"/>
</dbReference>
<evidence type="ECO:0000313" key="2">
    <source>
        <dbReference type="EMBL" id="NYT51464.1"/>
    </source>
</evidence>
<keyword evidence="3" id="KW-1185">Reference proteome</keyword>
<protein>
    <submittedName>
        <fullName evidence="2">Alpha/beta fold hydrolase</fullName>
    </submittedName>
</protein>
<dbReference type="SUPFAM" id="SSF53474">
    <property type="entry name" value="alpha/beta-Hydrolases"/>
    <property type="match status" value="1"/>
</dbReference>
<proteinExistence type="predicted"/>
<dbReference type="EMBL" id="JACCEM010000012">
    <property type="protein sequence ID" value="NYT51464.1"/>
    <property type="molecule type" value="Genomic_DNA"/>
</dbReference>
<dbReference type="PANTHER" id="PTHR46438:SF11">
    <property type="entry name" value="LIPASE-RELATED"/>
    <property type="match status" value="1"/>
</dbReference>
<organism evidence="2 3">
    <name type="scientific">Parapusillimonas granuli</name>
    <dbReference type="NCBI Taxonomy" id="380911"/>
    <lineage>
        <taxon>Bacteria</taxon>
        <taxon>Pseudomonadati</taxon>
        <taxon>Pseudomonadota</taxon>
        <taxon>Betaproteobacteria</taxon>
        <taxon>Burkholderiales</taxon>
        <taxon>Alcaligenaceae</taxon>
        <taxon>Parapusillimonas</taxon>
    </lineage>
</organism>
<dbReference type="RefSeq" id="WP_180158145.1">
    <property type="nucleotide sequence ID" value="NZ_JACCEM010000012.1"/>
</dbReference>
<accession>A0A853FZD1</accession>
<dbReference type="InterPro" id="IPR029058">
    <property type="entry name" value="AB_hydrolase_fold"/>
</dbReference>
<reference evidence="2 3" key="1">
    <citation type="submission" date="2020-07" db="EMBL/GenBank/DDBJ databases">
        <title>Taxonomic revisions and descriptions of new bacterial species based on genomic comparisons in the high-G+C-content subgroup of the family Alcaligenaceae.</title>
        <authorList>
            <person name="Szabo A."/>
            <person name="Felfoldi T."/>
        </authorList>
    </citation>
    <scope>NUCLEOTIDE SEQUENCE [LARGE SCALE GENOMIC DNA]</scope>
    <source>
        <strain evidence="2 3">LMG 24012</strain>
    </source>
</reference>
<dbReference type="GO" id="GO:0016787">
    <property type="term" value="F:hydrolase activity"/>
    <property type="evidence" value="ECO:0007669"/>
    <property type="project" value="UniProtKB-KW"/>
</dbReference>
<dbReference type="AlphaFoldDB" id="A0A853FZD1"/>
<dbReference type="PRINTS" id="PR00111">
    <property type="entry name" value="ABHYDROLASE"/>
</dbReference>
<dbReference type="PANTHER" id="PTHR46438">
    <property type="entry name" value="ALPHA/BETA-HYDROLASES SUPERFAMILY PROTEIN"/>
    <property type="match status" value="1"/>
</dbReference>
<evidence type="ECO:0000313" key="3">
    <source>
        <dbReference type="Proteomes" id="UP000559809"/>
    </source>
</evidence>
<keyword evidence="2" id="KW-0378">Hydrolase</keyword>
<dbReference type="Gene3D" id="3.40.50.1820">
    <property type="entry name" value="alpha/beta hydrolase"/>
    <property type="match status" value="1"/>
</dbReference>
<dbReference type="Proteomes" id="UP000559809">
    <property type="component" value="Unassembled WGS sequence"/>
</dbReference>
<name>A0A853FZD1_9BURK</name>
<dbReference type="InterPro" id="IPR000073">
    <property type="entry name" value="AB_hydrolase_1"/>
</dbReference>
<evidence type="ECO:0000259" key="1">
    <source>
        <dbReference type="Pfam" id="PF12697"/>
    </source>
</evidence>